<sequence length="282" mass="32380">EPVPETEKFVLILIISAPFNLEQRYAIRQTWLSVFINHSVAQDHSNVRILKDPINSTNNLLIQYFFVCGHSQEQEVETVVKSESMIHGDILRLNFTESYSLLVQKTLNSLRFASAVNVKFVVKVDDDVYLDVRRMVWRLQTTSLPDMLFGGTLLYNSPAIRDPGHKYFISYEDFNGTSYPVYPNGPFYIMSKKVVLEFLNASKNIRSFKMEDAYLGVLAKHLGIVPTQLDGEGTLIRLWLPRLERTWDDAALNATFAVGDSLSPERLFAFHERYLKLETGFN</sequence>
<dbReference type="GO" id="GO:0006493">
    <property type="term" value="P:protein O-linked glycosylation"/>
    <property type="evidence" value="ECO:0007669"/>
    <property type="project" value="TreeGrafter"/>
</dbReference>
<dbReference type="PANTHER" id="PTHR11214">
    <property type="entry name" value="BETA-1,3-N-ACETYLGLUCOSAMINYLTRANSFERASE"/>
    <property type="match status" value="1"/>
</dbReference>
<protein>
    <recommendedName>
        <fullName evidence="10">Hexosyltransferase</fullName>
        <ecNumber evidence="10">2.4.1.-</ecNumber>
    </recommendedName>
</protein>
<evidence type="ECO:0000256" key="9">
    <source>
        <dbReference type="ARBA" id="ARBA00023136"/>
    </source>
</evidence>
<evidence type="ECO:0000256" key="8">
    <source>
        <dbReference type="ARBA" id="ARBA00023034"/>
    </source>
</evidence>
<gene>
    <name evidence="11" type="ORF">PMEA_00021617</name>
</gene>
<dbReference type="Pfam" id="PF01762">
    <property type="entry name" value="Galactosyl_T"/>
    <property type="match status" value="1"/>
</dbReference>
<evidence type="ECO:0000256" key="1">
    <source>
        <dbReference type="ARBA" id="ARBA00004323"/>
    </source>
</evidence>
<keyword evidence="8 10" id="KW-0333">Golgi apparatus</keyword>
<evidence type="ECO:0000256" key="2">
    <source>
        <dbReference type="ARBA" id="ARBA00008661"/>
    </source>
</evidence>
<comment type="subcellular location">
    <subcellularLocation>
        <location evidence="1 10">Golgi apparatus membrane</location>
        <topology evidence="1 10">Single-pass type II membrane protein</topology>
    </subcellularLocation>
</comment>
<keyword evidence="12" id="KW-1185">Reference proteome</keyword>
<dbReference type="PANTHER" id="PTHR11214:SF376">
    <property type="entry name" value="HEXOSYLTRANSFERASE"/>
    <property type="match status" value="1"/>
</dbReference>
<keyword evidence="3 10" id="KW-0328">Glycosyltransferase</keyword>
<dbReference type="EMBL" id="CALNXJ010000004">
    <property type="protein sequence ID" value="CAH3038304.1"/>
    <property type="molecule type" value="Genomic_DNA"/>
</dbReference>
<keyword evidence="4" id="KW-0808">Transferase</keyword>
<evidence type="ECO:0000313" key="12">
    <source>
        <dbReference type="Proteomes" id="UP001159428"/>
    </source>
</evidence>
<name>A0AAU9VVZ0_9CNID</name>
<evidence type="ECO:0000256" key="6">
    <source>
        <dbReference type="ARBA" id="ARBA00022968"/>
    </source>
</evidence>
<evidence type="ECO:0000256" key="3">
    <source>
        <dbReference type="ARBA" id="ARBA00022676"/>
    </source>
</evidence>
<feature type="non-terminal residue" evidence="11">
    <location>
        <position position="1"/>
    </location>
</feature>
<evidence type="ECO:0000256" key="10">
    <source>
        <dbReference type="RuleBase" id="RU363063"/>
    </source>
</evidence>
<keyword evidence="6" id="KW-0735">Signal-anchor</keyword>
<keyword evidence="7" id="KW-1133">Transmembrane helix</keyword>
<organism evidence="11 12">
    <name type="scientific">Pocillopora meandrina</name>
    <dbReference type="NCBI Taxonomy" id="46732"/>
    <lineage>
        <taxon>Eukaryota</taxon>
        <taxon>Metazoa</taxon>
        <taxon>Cnidaria</taxon>
        <taxon>Anthozoa</taxon>
        <taxon>Hexacorallia</taxon>
        <taxon>Scleractinia</taxon>
        <taxon>Astrocoeniina</taxon>
        <taxon>Pocilloporidae</taxon>
        <taxon>Pocillopora</taxon>
    </lineage>
</organism>
<evidence type="ECO:0000256" key="4">
    <source>
        <dbReference type="ARBA" id="ARBA00022679"/>
    </source>
</evidence>
<accession>A0AAU9VVZ0</accession>
<dbReference type="AlphaFoldDB" id="A0AAU9VVZ0"/>
<keyword evidence="5" id="KW-0812">Transmembrane</keyword>
<dbReference type="GO" id="GO:0016758">
    <property type="term" value="F:hexosyltransferase activity"/>
    <property type="evidence" value="ECO:0007669"/>
    <property type="project" value="InterPro"/>
</dbReference>
<evidence type="ECO:0000256" key="5">
    <source>
        <dbReference type="ARBA" id="ARBA00022692"/>
    </source>
</evidence>
<evidence type="ECO:0000256" key="7">
    <source>
        <dbReference type="ARBA" id="ARBA00022989"/>
    </source>
</evidence>
<comment type="similarity">
    <text evidence="2 10">Belongs to the glycosyltransferase 31 family.</text>
</comment>
<comment type="caution">
    <text evidence="11">The sequence shown here is derived from an EMBL/GenBank/DDBJ whole genome shotgun (WGS) entry which is preliminary data.</text>
</comment>
<evidence type="ECO:0000313" key="11">
    <source>
        <dbReference type="EMBL" id="CAH3038304.1"/>
    </source>
</evidence>
<proteinExistence type="inferred from homology"/>
<keyword evidence="9" id="KW-0472">Membrane</keyword>
<dbReference type="EC" id="2.4.1.-" evidence="10"/>
<dbReference type="InterPro" id="IPR002659">
    <property type="entry name" value="Glyco_trans_31"/>
</dbReference>
<dbReference type="Proteomes" id="UP001159428">
    <property type="component" value="Unassembled WGS sequence"/>
</dbReference>
<dbReference type="Gene3D" id="3.90.550.50">
    <property type="match status" value="1"/>
</dbReference>
<reference evidence="11 12" key="1">
    <citation type="submission" date="2022-05" db="EMBL/GenBank/DDBJ databases">
        <authorList>
            <consortium name="Genoscope - CEA"/>
            <person name="William W."/>
        </authorList>
    </citation>
    <scope>NUCLEOTIDE SEQUENCE [LARGE SCALE GENOMIC DNA]</scope>
</reference>
<dbReference type="GO" id="GO:0000139">
    <property type="term" value="C:Golgi membrane"/>
    <property type="evidence" value="ECO:0007669"/>
    <property type="project" value="UniProtKB-SubCell"/>
</dbReference>